<feature type="signal peptide" evidence="2">
    <location>
        <begin position="1"/>
        <end position="23"/>
    </location>
</feature>
<proteinExistence type="predicted"/>
<keyword evidence="2" id="KW-0732">Signal</keyword>
<dbReference type="AlphaFoldDB" id="A0A6B0UN91"/>
<reference evidence="3" key="1">
    <citation type="submission" date="2019-12" db="EMBL/GenBank/DDBJ databases">
        <title>An insight into the sialome of adult female Ixodes ricinus ticks feeding for 6 days.</title>
        <authorList>
            <person name="Perner J."/>
            <person name="Ribeiro J.M.C."/>
        </authorList>
    </citation>
    <scope>NUCLEOTIDE SEQUENCE</scope>
    <source>
        <strain evidence="3">Semi-engorged</strain>
        <tissue evidence="3">Salivary glands</tissue>
    </source>
</reference>
<evidence type="ECO:0000256" key="2">
    <source>
        <dbReference type="SAM" id="SignalP"/>
    </source>
</evidence>
<protein>
    <submittedName>
        <fullName evidence="3">Putative secreted protein</fullName>
    </submittedName>
</protein>
<sequence>MHETVMMRAVLLSFIVSSSTVIASSIIRTGAHRGTEVRPSIFDQVHRCAPDVLDQRSAPSWCVFSLPQRAPRKSTVRRGAVPSGIAARSGNREDGGSSRRADYLDGDLAKTNTPRSCTR</sequence>
<dbReference type="EMBL" id="GIFC01008921">
    <property type="protein sequence ID" value="MXU91004.1"/>
    <property type="molecule type" value="Transcribed_RNA"/>
</dbReference>
<feature type="compositionally biased region" description="Basic and acidic residues" evidence="1">
    <location>
        <begin position="90"/>
        <end position="103"/>
    </location>
</feature>
<name>A0A6B0UN91_IXORI</name>
<feature type="chain" id="PRO_5025454228" evidence="2">
    <location>
        <begin position="24"/>
        <end position="119"/>
    </location>
</feature>
<accession>A0A6B0UN91</accession>
<evidence type="ECO:0000256" key="1">
    <source>
        <dbReference type="SAM" id="MobiDB-lite"/>
    </source>
</evidence>
<organism evidence="3">
    <name type="scientific">Ixodes ricinus</name>
    <name type="common">Common tick</name>
    <name type="synonym">Acarus ricinus</name>
    <dbReference type="NCBI Taxonomy" id="34613"/>
    <lineage>
        <taxon>Eukaryota</taxon>
        <taxon>Metazoa</taxon>
        <taxon>Ecdysozoa</taxon>
        <taxon>Arthropoda</taxon>
        <taxon>Chelicerata</taxon>
        <taxon>Arachnida</taxon>
        <taxon>Acari</taxon>
        <taxon>Parasitiformes</taxon>
        <taxon>Ixodida</taxon>
        <taxon>Ixodoidea</taxon>
        <taxon>Ixodidae</taxon>
        <taxon>Ixodinae</taxon>
        <taxon>Ixodes</taxon>
    </lineage>
</organism>
<evidence type="ECO:0000313" key="3">
    <source>
        <dbReference type="EMBL" id="MXU91004.1"/>
    </source>
</evidence>
<feature type="region of interest" description="Disordered" evidence="1">
    <location>
        <begin position="73"/>
        <end position="119"/>
    </location>
</feature>
<feature type="compositionally biased region" description="Polar residues" evidence="1">
    <location>
        <begin position="110"/>
        <end position="119"/>
    </location>
</feature>